<dbReference type="EMBL" id="BAABKI010000018">
    <property type="protein sequence ID" value="GAA5175002.1"/>
    <property type="molecule type" value="Genomic_DNA"/>
</dbReference>
<gene>
    <name evidence="3" type="ORF">GCM10023342_17340</name>
</gene>
<keyword evidence="2" id="KW-0472">Membrane</keyword>
<comment type="caution">
    <text evidence="3">The sequence shown here is derived from an EMBL/GenBank/DDBJ whole genome shotgun (WGS) entry which is preliminary data.</text>
</comment>
<feature type="transmembrane region" description="Helical" evidence="2">
    <location>
        <begin position="12"/>
        <end position="33"/>
    </location>
</feature>
<dbReference type="Proteomes" id="UP001500074">
    <property type="component" value="Unassembled WGS sequence"/>
</dbReference>
<proteinExistence type="predicted"/>
<keyword evidence="4" id="KW-1185">Reference proteome</keyword>
<name>A0ABP9RD95_9GAMM</name>
<feature type="region of interest" description="Disordered" evidence="1">
    <location>
        <begin position="94"/>
        <end position="126"/>
    </location>
</feature>
<accession>A0ABP9RD95</accession>
<protein>
    <submittedName>
        <fullName evidence="3">Uncharacterized protein</fullName>
    </submittedName>
</protein>
<evidence type="ECO:0000256" key="1">
    <source>
        <dbReference type="SAM" id="MobiDB-lite"/>
    </source>
</evidence>
<feature type="transmembrane region" description="Helical" evidence="2">
    <location>
        <begin position="53"/>
        <end position="74"/>
    </location>
</feature>
<dbReference type="RefSeq" id="WP_031383245.1">
    <property type="nucleotide sequence ID" value="NZ_BAABKI010000018.1"/>
</dbReference>
<sequence>MLDWISQHQKLLSLIINLGTLLIWLVYAQLLYLGFRRQRRPRLIINRGKKKDINALCIISNMSAESVFIEYIIATLDTSRGQIVMDVTDFEQQYSDDDDLGSNEEENRKSRRVLNDSSVRENTRQGPLGSGDFLHIGTFNDLIARMARDEGIEIEHHRPKGDLTLDRLTIRLVGIYGPEDMPIGAERSFTLSDNGVYCSLVPESWDTKRMASMRQRRELRKQIQRFNSTNFSASSSFQAQQQDEEKPSDTQ</sequence>
<keyword evidence="2" id="KW-1133">Transmembrane helix</keyword>
<evidence type="ECO:0000313" key="3">
    <source>
        <dbReference type="EMBL" id="GAA5175002.1"/>
    </source>
</evidence>
<feature type="region of interest" description="Disordered" evidence="1">
    <location>
        <begin position="224"/>
        <end position="251"/>
    </location>
</feature>
<evidence type="ECO:0000256" key="2">
    <source>
        <dbReference type="SAM" id="Phobius"/>
    </source>
</evidence>
<keyword evidence="2" id="KW-0812">Transmembrane</keyword>
<feature type="compositionally biased region" description="Low complexity" evidence="1">
    <location>
        <begin position="231"/>
        <end position="241"/>
    </location>
</feature>
<reference evidence="4" key="1">
    <citation type="journal article" date="2019" name="Int. J. Syst. Evol. Microbiol.">
        <title>The Global Catalogue of Microorganisms (GCM) 10K type strain sequencing project: providing services to taxonomists for standard genome sequencing and annotation.</title>
        <authorList>
            <consortium name="The Broad Institute Genomics Platform"/>
            <consortium name="The Broad Institute Genome Sequencing Center for Infectious Disease"/>
            <person name="Wu L."/>
            <person name="Ma J."/>
        </authorList>
    </citation>
    <scope>NUCLEOTIDE SEQUENCE [LARGE SCALE GENOMIC DNA]</scope>
    <source>
        <strain evidence="4">JCM 18472</strain>
    </source>
</reference>
<evidence type="ECO:0000313" key="4">
    <source>
        <dbReference type="Proteomes" id="UP001500074"/>
    </source>
</evidence>
<organism evidence="3 4">
    <name type="scientific">Modicisalibacter zincidurans</name>
    <dbReference type="NCBI Taxonomy" id="1178777"/>
    <lineage>
        <taxon>Bacteria</taxon>
        <taxon>Pseudomonadati</taxon>
        <taxon>Pseudomonadota</taxon>
        <taxon>Gammaproteobacteria</taxon>
        <taxon>Oceanospirillales</taxon>
        <taxon>Halomonadaceae</taxon>
        <taxon>Modicisalibacter</taxon>
    </lineage>
</organism>
<feature type="compositionally biased region" description="Acidic residues" evidence="1">
    <location>
        <begin position="94"/>
        <end position="104"/>
    </location>
</feature>